<gene>
    <name evidence="6" type="ORF">ACMD2_08550</name>
</gene>
<protein>
    <submittedName>
        <fullName evidence="6">Protein tesmin/TSO1-like CXC 2</fullName>
    </submittedName>
</protein>
<comment type="subcellular location">
    <subcellularLocation>
        <location evidence="1">Nucleus</location>
    </subcellularLocation>
</comment>
<feature type="region of interest" description="Disordered" evidence="4">
    <location>
        <begin position="147"/>
        <end position="179"/>
    </location>
</feature>
<feature type="region of interest" description="Disordered" evidence="4">
    <location>
        <begin position="650"/>
        <end position="694"/>
    </location>
</feature>
<dbReference type="EMBL" id="LSRQ01005232">
    <property type="protein sequence ID" value="OAY67863.1"/>
    <property type="molecule type" value="Genomic_DNA"/>
</dbReference>
<dbReference type="InterPro" id="IPR033467">
    <property type="entry name" value="Tesmin/TSO1-like_CXC"/>
</dbReference>
<feature type="compositionally biased region" description="Polar residues" evidence="4">
    <location>
        <begin position="826"/>
        <end position="838"/>
    </location>
</feature>
<comment type="similarity">
    <text evidence="2">Belongs to the lin-54 family.</text>
</comment>
<evidence type="ECO:0000313" key="6">
    <source>
        <dbReference type="EMBL" id="OAY67863.1"/>
    </source>
</evidence>
<feature type="compositionally biased region" description="Polar residues" evidence="4">
    <location>
        <begin position="470"/>
        <end position="485"/>
    </location>
</feature>
<feature type="domain" description="CRC" evidence="5">
    <location>
        <begin position="510"/>
        <end position="648"/>
    </location>
</feature>
<feature type="region of interest" description="Disordered" evidence="4">
    <location>
        <begin position="817"/>
        <end position="838"/>
    </location>
</feature>
<evidence type="ECO:0000256" key="2">
    <source>
        <dbReference type="ARBA" id="ARBA00007267"/>
    </source>
</evidence>
<dbReference type="PROSITE" id="PS51634">
    <property type="entry name" value="CRC"/>
    <property type="match status" value="1"/>
</dbReference>
<dbReference type="InterPro" id="IPR044522">
    <property type="entry name" value="TSO1-like"/>
</dbReference>
<dbReference type="Pfam" id="PF03638">
    <property type="entry name" value="TCR"/>
    <property type="match status" value="2"/>
</dbReference>
<evidence type="ECO:0000256" key="4">
    <source>
        <dbReference type="SAM" id="MobiDB-lite"/>
    </source>
</evidence>
<evidence type="ECO:0000313" key="7">
    <source>
        <dbReference type="Proteomes" id="UP000092600"/>
    </source>
</evidence>
<organism evidence="6 7">
    <name type="scientific">Ananas comosus</name>
    <name type="common">Pineapple</name>
    <name type="synonym">Ananas ananas</name>
    <dbReference type="NCBI Taxonomy" id="4615"/>
    <lineage>
        <taxon>Eukaryota</taxon>
        <taxon>Viridiplantae</taxon>
        <taxon>Streptophyta</taxon>
        <taxon>Embryophyta</taxon>
        <taxon>Tracheophyta</taxon>
        <taxon>Spermatophyta</taxon>
        <taxon>Magnoliopsida</taxon>
        <taxon>Liliopsida</taxon>
        <taxon>Poales</taxon>
        <taxon>Bromeliaceae</taxon>
        <taxon>Bromelioideae</taxon>
        <taxon>Ananas</taxon>
    </lineage>
</organism>
<proteinExistence type="inferred from homology"/>
<dbReference type="SMART" id="SM01114">
    <property type="entry name" value="CXC"/>
    <property type="match status" value="2"/>
</dbReference>
<dbReference type="InterPro" id="IPR005172">
    <property type="entry name" value="CRC"/>
</dbReference>
<feature type="compositionally biased region" description="Polar residues" evidence="4">
    <location>
        <begin position="771"/>
        <end position="793"/>
    </location>
</feature>
<dbReference type="Proteomes" id="UP000092600">
    <property type="component" value="Unassembled WGS sequence"/>
</dbReference>
<dbReference type="GO" id="GO:0003700">
    <property type="term" value="F:DNA-binding transcription factor activity"/>
    <property type="evidence" value="ECO:0007669"/>
    <property type="project" value="InterPro"/>
</dbReference>
<dbReference type="GO" id="GO:0005634">
    <property type="term" value="C:nucleus"/>
    <property type="evidence" value="ECO:0007669"/>
    <property type="project" value="UniProtKB-SubCell"/>
</dbReference>
<reference evidence="6 7" key="1">
    <citation type="journal article" date="2016" name="DNA Res.">
        <title>The draft genome of MD-2 pineapple using hybrid error correction of long reads.</title>
        <authorList>
            <person name="Redwan R.M."/>
            <person name="Saidin A."/>
            <person name="Kumar S.V."/>
        </authorList>
    </citation>
    <scope>NUCLEOTIDE SEQUENCE [LARGE SCALE GENOMIC DNA]</scope>
    <source>
        <strain evidence="7">cv. MD2</strain>
        <tissue evidence="6">Leaf</tissue>
    </source>
</reference>
<evidence type="ECO:0000256" key="1">
    <source>
        <dbReference type="ARBA" id="ARBA00004123"/>
    </source>
</evidence>
<dbReference type="AlphaFoldDB" id="A0A199UST6"/>
<sequence length="838" mass="91496">MDTPERSTVGAAAISKFECGEGVSRGVVVVWGLNSSELRRSLSSSSSIPCFFGFISNLGDFLRDSPVFNFINSLSPIQTVKSIDSVQSIQAYQSLNFASIPSIFTSPHANTQKDSKLSARNPFKELSEQETSSVTCLLNEALVDPPDDSSIVPTNLPQPLQFDGGSPNHSTTPRHGAKTDHVQSNLNLFQSSLDKRKSLFAPEREIGENHPANQENNEVVGLDWTNLMSDNVDDLLIYNLSIEVDICRAVDGKQGLGDVNYSDFFSSKYAGEINDSQKTQPDVLSAPCVQNVTENPHVLCDEMFGKKDDMDHTPEILSGGPNQVVPIDHIQENLNEASDCIPLGYKVDSQQQRGMRRRCLVFEAAGLSKKNTGNVKPRSAISITSKGKMASYDSHLNPLKTPSPRVLPGIGLHLNALATTSKDRMVTQDTLASGKQLISMPCTIGSFVSTGQKTESKSQPVAKDFVHTGSEFQEPQVMNNETSPPTVLENAEESSPKKKRRKLENGEGESCKRCSCKKSKCLKLYCECFAAGVYCSEPCACQGCFNKPIHEETVLSTRKQIESRNPLAFAPKVIRTSETGQELGEVSDKTPASARHKRGCNCKKSSCLKKYCECYQVLLCDLHKFLLDIGGVGCSISCRCEACKNAFGRKDGSTPGGAEEIEHGEEEKDAHEKTEEMPDDGQQNASVQNHENHSSENLAITPFKACRQLVKLSYFSSSKPPRPSAPTGYFSRLYNTQALLKSEAMLLCNKFENHVNNFCDDDTANILKENGSPSNVMKTSSPNGKRISPSNGVGFSPSRKGGRKLILRSIPSFPSLSNVDSDDAVNDTTNSFNPSTLT</sequence>
<feature type="region of interest" description="Disordered" evidence="4">
    <location>
        <begin position="770"/>
        <end position="800"/>
    </location>
</feature>
<name>A0A199UST6_ANACO</name>
<accession>A0A199UST6</accession>
<dbReference type="PANTHER" id="PTHR46159">
    <property type="entry name" value="PROTEIN TESMIN/TSO1-LIKE CXC 2"/>
    <property type="match status" value="1"/>
</dbReference>
<keyword evidence="3" id="KW-0539">Nucleus</keyword>
<dbReference type="STRING" id="4615.A0A199UST6"/>
<feature type="region of interest" description="Disordered" evidence="4">
    <location>
        <begin position="468"/>
        <end position="502"/>
    </location>
</feature>
<evidence type="ECO:0000259" key="5">
    <source>
        <dbReference type="PROSITE" id="PS51634"/>
    </source>
</evidence>
<feature type="compositionally biased region" description="Basic and acidic residues" evidence="4">
    <location>
        <begin position="665"/>
        <end position="676"/>
    </location>
</feature>
<evidence type="ECO:0000256" key="3">
    <source>
        <dbReference type="ARBA" id="ARBA00023242"/>
    </source>
</evidence>
<dbReference type="PANTHER" id="PTHR46159:SF12">
    <property type="entry name" value="PROTEIN TESMIN_TSO1-LIKE CXC 3-RELATED"/>
    <property type="match status" value="1"/>
</dbReference>
<comment type="caution">
    <text evidence="6">The sequence shown here is derived from an EMBL/GenBank/DDBJ whole genome shotgun (WGS) entry which is preliminary data.</text>
</comment>